<gene>
    <name evidence="7" type="ORF">PVK06_016477</name>
</gene>
<reference evidence="7 8" key="1">
    <citation type="submission" date="2023-03" db="EMBL/GenBank/DDBJ databases">
        <title>WGS of Gossypium arboreum.</title>
        <authorList>
            <person name="Yu D."/>
        </authorList>
    </citation>
    <scope>NUCLEOTIDE SEQUENCE [LARGE SCALE GENOMIC DNA]</scope>
    <source>
        <tissue evidence="7">Leaf</tissue>
    </source>
</reference>
<feature type="transmembrane region" description="Helical" evidence="6">
    <location>
        <begin position="66"/>
        <end position="88"/>
    </location>
</feature>
<feature type="transmembrane region" description="Helical" evidence="6">
    <location>
        <begin position="100"/>
        <end position="120"/>
    </location>
</feature>
<comment type="similarity">
    <text evidence="2">Belongs to the TMEM120 family.</text>
</comment>
<keyword evidence="3 6" id="KW-0812">Transmembrane</keyword>
<evidence type="ECO:0000256" key="6">
    <source>
        <dbReference type="SAM" id="Phobius"/>
    </source>
</evidence>
<comment type="subcellular location">
    <subcellularLocation>
        <location evidence="1">Membrane</location>
        <topology evidence="1">Multi-pass membrane protein</topology>
    </subcellularLocation>
</comment>
<organism evidence="7 8">
    <name type="scientific">Gossypium arboreum</name>
    <name type="common">Tree cotton</name>
    <name type="synonym">Gossypium nanking</name>
    <dbReference type="NCBI Taxonomy" id="29729"/>
    <lineage>
        <taxon>Eukaryota</taxon>
        <taxon>Viridiplantae</taxon>
        <taxon>Streptophyta</taxon>
        <taxon>Embryophyta</taxon>
        <taxon>Tracheophyta</taxon>
        <taxon>Spermatophyta</taxon>
        <taxon>Magnoliopsida</taxon>
        <taxon>eudicotyledons</taxon>
        <taxon>Gunneridae</taxon>
        <taxon>Pentapetalae</taxon>
        <taxon>rosids</taxon>
        <taxon>malvids</taxon>
        <taxon>Malvales</taxon>
        <taxon>Malvaceae</taxon>
        <taxon>Malvoideae</taxon>
        <taxon>Gossypium</taxon>
    </lineage>
</organism>
<evidence type="ECO:0000313" key="8">
    <source>
        <dbReference type="Proteomes" id="UP001358586"/>
    </source>
</evidence>
<dbReference type="PANTHER" id="PTHR35460">
    <property type="entry name" value="TRNA LIGASE 1"/>
    <property type="match status" value="1"/>
</dbReference>
<dbReference type="InterPro" id="IPR038837">
    <property type="entry name" value="tRNA_ligase_1"/>
</dbReference>
<dbReference type="InterPro" id="IPR012926">
    <property type="entry name" value="TMEM120A/B"/>
</dbReference>
<dbReference type="Proteomes" id="UP001358586">
    <property type="component" value="Chromosome 5"/>
</dbReference>
<protein>
    <submittedName>
        <fullName evidence="7">Uncharacterized protein</fullName>
    </submittedName>
</protein>
<dbReference type="Pfam" id="PF07851">
    <property type="entry name" value="TMEM120A-B"/>
    <property type="match status" value="1"/>
</dbReference>
<evidence type="ECO:0000256" key="5">
    <source>
        <dbReference type="ARBA" id="ARBA00023136"/>
    </source>
</evidence>
<evidence type="ECO:0000256" key="2">
    <source>
        <dbReference type="ARBA" id="ARBA00009700"/>
    </source>
</evidence>
<feature type="transmembrane region" description="Helical" evidence="6">
    <location>
        <begin position="172"/>
        <end position="194"/>
    </location>
</feature>
<comment type="caution">
    <text evidence="7">The sequence shown here is derived from an EMBL/GenBank/DDBJ whole genome shotgun (WGS) entry which is preliminary data.</text>
</comment>
<keyword evidence="8" id="KW-1185">Reference proteome</keyword>
<keyword evidence="4 6" id="KW-1133">Transmembrane helix</keyword>
<evidence type="ECO:0000256" key="1">
    <source>
        <dbReference type="ARBA" id="ARBA00004141"/>
    </source>
</evidence>
<name>A0ABR0Q020_GOSAR</name>
<evidence type="ECO:0000256" key="4">
    <source>
        <dbReference type="ARBA" id="ARBA00022989"/>
    </source>
</evidence>
<sequence length="204" mass="22691">MENDHSILKFKRDRIPGCAKSALCKELLNTPGRLGDDRPVQSLMGDLIKEQMKFQFQTITVKEHGISFPAMVSAWIAWLLFLYTGLAMRENILRANGNDIRPCCIALQLSVIYLCGLFYLCRAMRLNESDLLREYTGQRYEIETPMTSWVGKIPEDPHPVAPSISSRVMVELGMVIAVIIAVAALVDSGVIIGAKSSGQNFGNQ</sequence>
<evidence type="ECO:0000313" key="7">
    <source>
        <dbReference type="EMBL" id="KAK5832674.1"/>
    </source>
</evidence>
<accession>A0ABR0Q020</accession>
<evidence type="ECO:0000256" key="3">
    <source>
        <dbReference type="ARBA" id="ARBA00022692"/>
    </source>
</evidence>
<dbReference type="PANTHER" id="PTHR35460:SF1">
    <property type="entry name" value="TRNA LIGASE 1"/>
    <property type="match status" value="1"/>
</dbReference>
<keyword evidence="5 6" id="KW-0472">Membrane</keyword>
<proteinExistence type="inferred from homology"/>
<dbReference type="EMBL" id="JARKNE010000005">
    <property type="protein sequence ID" value="KAK5832674.1"/>
    <property type="molecule type" value="Genomic_DNA"/>
</dbReference>